<evidence type="ECO:0000256" key="1">
    <source>
        <dbReference type="SAM" id="MobiDB-lite"/>
    </source>
</evidence>
<feature type="transmembrane region" description="Helical" evidence="2">
    <location>
        <begin position="27"/>
        <end position="49"/>
    </location>
</feature>
<dbReference type="EMBL" id="BPQJ01000064">
    <property type="protein sequence ID" value="GJD66409.1"/>
    <property type="molecule type" value="Genomic_DNA"/>
</dbReference>
<feature type="region of interest" description="Disordered" evidence="1">
    <location>
        <begin position="51"/>
        <end position="90"/>
    </location>
</feature>
<feature type="compositionally biased region" description="Basic and acidic residues" evidence="1">
    <location>
        <begin position="51"/>
        <end position="63"/>
    </location>
</feature>
<dbReference type="AlphaFoldDB" id="A0AA37HIW3"/>
<name>A0AA37HIW3_9HYPH</name>
<keyword evidence="4" id="KW-1185">Reference proteome</keyword>
<protein>
    <submittedName>
        <fullName evidence="3">Uncharacterized protein</fullName>
    </submittedName>
</protein>
<dbReference type="RefSeq" id="WP_099908204.1">
    <property type="nucleotide sequence ID" value="NZ_BPQJ01000064.1"/>
</dbReference>
<proteinExistence type="predicted"/>
<comment type="caution">
    <text evidence="3">The sequence shown here is derived from an EMBL/GenBank/DDBJ whole genome shotgun (WGS) entry which is preliminary data.</text>
</comment>
<gene>
    <name evidence="3" type="ORF">MPEAHAMD_6606</name>
</gene>
<evidence type="ECO:0000313" key="3">
    <source>
        <dbReference type="EMBL" id="GJD66409.1"/>
    </source>
</evidence>
<keyword evidence="2" id="KW-1133">Transmembrane helix</keyword>
<reference evidence="3" key="1">
    <citation type="journal article" date="2016" name="Front. Microbiol.">
        <title>Genome Sequence of the Piezophilic, Mesophilic Sulfate-Reducing Bacterium Desulfovibrio indicus J2T.</title>
        <authorList>
            <person name="Cao J."/>
            <person name="Maignien L."/>
            <person name="Shao Z."/>
            <person name="Alain K."/>
            <person name="Jebbar M."/>
        </authorList>
    </citation>
    <scope>NUCLEOTIDE SEQUENCE</scope>
    <source>
        <strain evidence="3">JCM 32048</strain>
    </source>
</reference>
<organism evidence="3 4">
    <name type="scientific">Methylobacterium frigidaeris</name>
    <dbReference type="NCBI Taxonomy" id="2038277"/>
    <lineage>
        <taxon>Bacteria</taxon>
        <taxon>Pseudomonadati</taxon>
        <taxon>Pseudomonadota</taxon>
        <taxon>Alphaproteobacteria</taxon>
        <taxon>Hyphomicrobiales</taxon>
        <taxon>Methylobacteriaceae</taxon>
        <taxon>Methylobacterium</taxon>
    </lineage>
</organism>
<sequence>MFFIMAATISGGLTAVAWTLQYGTGWAIVFGILTATVCGAQAALILAAIERREDPDPGERDRAPAGPAPPAGRAAEAAEVTVPHSPRTEP</sequence>
<dbReference type="Proteomes" id="UP001055286">
    <property type="component" value="Unassembled WGS sequence"/>
</dbReference>
<accession>A0AA37HIW3</accession>
<keyword evidence="2" id="KW-0472">Membrane</keyword>
<reference evidence="3" key="2">
    <citation type="submission" date="2021-08" db="EMBL/GenBank/DDBJ databases">
        <authorList>
            <person name="Tani A."/>
            <person name="Ola A."/>
            <person name="Ogura Y."/>
            <person name="Katsura K."/>
            <person name="Hayashi T."/>
        </authorList>
    </citation>
    <scope>NUCLEOTIDE SEQUENCE</scope>
    <source>
        <strain evidence="3">JCM 32048</strain>
    </source>
</reference>
<keyword evidence="2" id="KW-0812">Transmembrane</keyword>
<evidence type="ECO:0000256" key="2">
    <source>
        <dbReference type="SAM" id="Phobius"/>
    </source>
</evidence>
<evidence type="ECO:0000313" key="4">
    <source>
        <dbReference type="Proteomes" id="UP001055286"/>
    </source>
</evidence>